<organism evidence="3 4">
    <name type="scientific">Rotaria sordida</name>
    <dbReference type="NCBI Taxonomy" id="392033"/>
    <lineage>
        <taxon>Eukaryota</taxon>
        <taxon>Metazoa</taxon>
        <taxon>Spiralia</taxon>
        <taxon>Gnathifera</taxon>
        <taxon>Rotifera</taxon>
        <taxon>Eurotatoria</taxon>
        <taxon>Bdelloidea</taxon>
        <taxon>Philodinida</taxon>
        <taxon>Philodinidae</taxon>
        <taxon>Rotaria</taxon>
    </lineage>
</organism>
<dbReference type="InterPro" id="IPR029058">
    <property type="entry name" value="AB_hydrolase_fold"/>
</dbReference>
<evidence type="ECO:0000256" key="1">
    <source>
        <dbReference type="SAM" id="MobiDB-lite"/>
    </source>
</evidence>
<dbReference type="SMART" id="SM00327">
    <property type="entry name" value="VWA"/>
    <property type="match status" value="1"/>
</dbReference>
<dbReference type="InterPro" id="IPR000073">
    <property type="entry name" value="AB_hydrolase_1"/>
</dbReference>
<reference evidence="3" key="1">
    <citation type="submission" date="2021-02" db="EMBL/GenBank/DDBJ databases">
        <authorList>
            <person name="Nowell W R."/>
        </authorList>
    </citation>
    <scope>NUCLEOTIDE SEQUENCE</scope>
</reference>
<evidence type="ECO:0000313" key="3">
    <source>
        <dbReference type="EMBL" id="CAF3852101.1"/>
    </source>
</evidence>
<accession>A0A819EJQ3</accession>
<dbReference type="Proteomes" id="UP000663874">
    <property type="component" value="Unassembled WGS sequence"/>
</dbReference>
<dbReference type="Pfam" id="PF00561">
    <property type="entry name" value="Abhydrolase_1"/>
    <property type="match status" value="1"/>
</dbReference>
<sequence length="1021" mass="113614">MVVVLFTTLIFKNIDGVISFNTQAFALANPCVWSTCEGLPAEELNYTISCCNLQVPLNYAKSNQSLIRISMVRFSPPNPNNNTLFLLNGGPGEAGLGAIGVVGQLIPAEYGITLIAPDHRGTGFSSPLGCDEHNSQIVTMDCITYLTNRWTIEGLNQFSTTSAAHDLSIQIQASQSTGRIAILALSYGTYWLNRFLDIYPNLVQAAVMDSPLNPILHGFTMYNIRAASVALQFLSYCHYQIEMFQSAGYHYDRTVIPAVIFRLNRCNQEDVATLDFFFNAQGLSPTSSNETSPSDANGLVLDSDALFNNIAFSELWLEFNQSEVDQQTLNTWQNATIIAPDLRSDFVALRQAWPKYPLDEYRYHLANSSVLMIAGQLDGATPLDFASHLASITGKTRTLYSIPLSGHIIQSFITATGYTCPLHLILSWAFPALFPSEWNDPACIRDLPTTIDFVGATVMGQMSSMKLLNNIPSVEDPVDEAAVRALFNHLASARQAAIASANTASNLPLITVSITLEYGAQISHEESNIYGLVTLQASSAILPSNNESLALPHAPIDLVCVVDQSGSMSGEKMRLLKQTLVYIVEQLNDLDRLAIISFDTQAYDRSHGLKRMNQQNQQILTRTINYDIPAGGGTYIGCGLEMGINLFTSRRTKNPLGALLLLTDGQDNLQHDYSQLMETLPEGVLCHTFGYGPDHTASLLVQLAEKGNGGTFTYIDQVQAVGSAFAMTLGGLFSCIAQQLRVNIEFNGEYRITHVHSKHEHEPKKLPSNKITFKLNDLNADEKRNLVFQLHVPKVNNNQQVEMDNQQIISQNEQTFFDQSTIGQVIVTYVEPNSNQTITTNPVSFQLIRMDQPSADLLQVNYTLDIQRNRVETAREIKRAMDENDYQRSLAILKAQVEKIKASVSAQDPFCQLLVKDLEYRYPSERDYRSSHQNAYMQHSSERGTYAPTTNASAAQYLSYPQQQQATHFQQNQLPPMYIQQQMPPPYVQQQLPPPYVQQQLPSYVQQQQQQPSGSFQSKFT</sequence>
<dbReference type="InterPro" id="IPR036465">
    <property type="entry name" value="vWFA_dom_sf"/>
</dbReference>
<dbReference type="SUPFAM" id="SSF53300">
    <property type="entry name" value="vWA-like"/>
    <property type="match status" value="1"/>
</dbReference>
<dbReference type="EMBL" id="CAJOBE010002939">
    <property type="protein sequence ID" value="CAF3852101.1"/>
    <property type="molecule type" value="Genomic_DNA"/>
</dbReference>
<feature type="compositionally biased region" description="Low complexity" evidence="1">
    <location>
        <begin position="1001"/>
        <end position="1012"/>
    </location>
</feature>
<feature type="domain" description="VWFA" evidence="2">
    <location>
        <begin position="557"/>
        <end position="729"/>
    </location>
</feature>
<dbReference type="Gene3D" id="3.30.160.180">
    <property type="entry name" value="Putative neuraminyllactose-binding hemagglutinin homolog like domain"/>
    <property type="match status" value="1"/>
</dbReference>
<comment type="caution">
    <text evidence="3">The sequence shown here is derived from an EMBL/GenBank/DDBJ whole genome shotgun (WGS) entry which is preliminary data.</text>
</comment>
<dbReference type="Gene3D" id="3.40.50.1820">
    <property type="entry name" value="alpha/beta hydrolase"/>
    <property type="match status" value="1"/>
</dbReference>
<feature type="region of interest" description="Disordered" evidence="1">
    <location>
        <begin position="1001"/>
        <end position="1021"/>
    </location>
</feature>
<gene>
    <name evidence="3" type="ORF">FNK824_LOCUS17987</name>
</gene>
<dbReference type="InterPro" id="IPR051266">
    <property type="entry name" value="CLCR"/>
</dbReference>
<dbReference type="PANTHER" id="PTHR10579">
    <property type="entry name" value="CALCIUM-ACTIVATED CHLORIDE CHANNEL REGULATOR"/>
    <property type="match status" value="1"/>
</dbReference>
<evidence type="ECO:0000313" key="4">
    <source>
        <dbReference type="Proteomes" id="UP000663874"/>
    </source>
</evidence>
<protein>
    <recommendedName>
        <fullName evidence="2">VWFA domain-containing protein</fullName>
    </recommendedName>
</protein>
<dbReference type="SUPFAM" id="SSF53474">
    <property type="entry name" value="alpha/beta-Hydrolases"/>
    <property type="match status" value="1"/>
</dbReference>
<dbReference type="InterPro" id="IPR038531">
    <property type="entry name" value="NeuraminylLac-bd_hemagglutn_sf"/>
</dbReference>
<dbReference type="PANTHER" id="PTHR10579:SF43">
    <property type="entry name" value="ZINC FINGER (C3HC4-TYPE RING FINGER) FAMILY PROTEIN"/>
    <property type="match status" value="1"/>
</dbReference>
<dbReference type="AlphaFoldDB" id="A0A819EJQ3"/>
<dbReference type="Pfam" id="PF00092">
    <property type="entry name" value="VWA"/>
    <property type="match status" value="1"/>
</dbReference>
<dbReference type="PROSITE" id="PS50234">
    <property type="entry name" value="VWFA"/>
    <property type="match status" value="1"/>
</dbReference>
<proteinExistence type="predicted"/>
<dbReference type="Gene3D" id="3.40.50.410">
    <property type="entry name" value="von Willebrand factor, type A domain"/>
    <property type="match status" value="1"/>
</dbReference>
<dbReference type="InterPro" id="IPR002035">
    <property type="entry name" value="VWF_A"/>
</dbReference>
<name>A0A819EJQ3_9BILA</name>
<evidence type="ECO:0000259" key="2">
    <source>
        <dbReference type="PROSITE" id="PS50234"/>
    </source>
</evidence>